<dbReference type="eggNOG" id="COG2808">
    <property type="taxonomic scope" value="Bacteria"/>
</dbReference>
<evidence type="ECO:0000256" key="1">
    <source>
        <dbReference type="SAM" id="MobiDB-lite"/>
    </source>
</evidence>
<organism evidence="2 3">
    <name type="scientific">Mycolicibacterium vaccae ATCC 25954</name>
    <dbReference type="NCBI Taxonomy" id="1194972"/>
    <lineage>
        <taxon>Bacteria</taxon>
        <taxon>Bacillati</taxon>
        <taxon>Actinomycetota</taxon>
        <taxon>Actinomycetes</taxon>
        <taxon>Mycobacteriales</taxon>
        <taxon>Mycobacteriaceae</taxon>
        <taxon>Mycolicibacterium</taxon>
    </lineage>
</organism>
<feature type="region of interest" description="Disordered" evidence="1">
    <location>
        <begin position="165"/>
        <end position="211"/>
    </location>
</feature>
<comment type="caution">
    <text evidence="2">The sequence shown here is derived from an EMBL/GenBank/DDBJ whole genome shotgun (WGS) entry which is preliminary data.</text>
</comment>
<protein>
    <submittedName>
        <fullName evidence="2">Transcriptional regulator</fullName>
    </submittedName>
</protein>
<dbReference type="PANTHER" id="PTHR35802">
    <property type="entry name" value="PROTEASE SYNTHASE AND SPORULATION PROTEIN PAI 2"/>
    <property type="match status" value="1"/>
</dbReference>
<dbReference type="SUPFAM" id="SSF50475">
    <property type="entry name" value="FMN-binding split barrel"/>
    <property type="match status" value="1"/>
</dbReference>
<proteinExistence type="predicted"/>
<name>K0V056_MYCVA</name>
<dbReference type="Pfam" id="PF04299">
    <property type="entry name" value="FMN_bind_2"/>
    <property type="match status" value="1"/>
</dbReference>
<accession>K0V056</accession>
<dbReference type="Proteomes" id="UP000006072">
    <property type="component" value="Unassembled WGS sequence"/>
</dbReference>
<gene>
    <name evidence="2" type="ORF">MVAC_08424</name>
</gene>
<dbReference type="AlphaFoldDB" id="K0V056"/>
<dbReference type="HOGENOM" id="CLU_065853_0_1_11"/>
<dbReference type="PIRSF" id="PIRSF010372">
    <property type="entry name" value="PaiB"/>
    <property type="match status" value="1"/>
</dbReference>
<dbReference type="InterPro" id="IPR007396">
    <property type="entry name" value="TR_PAI2-type"/>
</dbReference>
<dbReference type="PATRIC" id="fig|1194972.3.peg.1696"/>
<keyword evidence="3" id="KW-1185">Reference proteome</keyword>
<dbReference type="RefSeq" id="WP_003931361.1">
    <property type="nucleotide sequence ID" value="NZ_JH814693.1"/>
</dbReference>
<reference evidence="2 3" key="1">
    <citation type="journal article" date="2012" name="J. Bacteriol.">
        <title>Complete Genome Sequence of Mycobacterium vaccae Type Strain ATCC 25954.</title>
        <authorList>
            <person name="Ho Y.S."/>
            <person name="Adroub S.A."/>
            <person name="Abadi M."/>
            <person name="Al Alwan B."/>
            <person name="Alkhateeb R."/>
            <person name="Gao G."/>
            <person name="Ragab A."/>
            <person name="Ali S."/>
            <person name="van Soolingen D."/>
            <person name="Bitter W."/>
            <person name="Pain A."/>
            <person name="Abdallah A.M."/>
        </authorList>
    </citation>
    <scope>NUCLEOTIDE SEQUENCE [LARGE SCALE GENOMIC DNA]</scope>
    <source>
        <strain evidence="2 3">ATCC 25954</strain>
    </source>
</reference>
<evidence type="ECO:0000313" key="2">
    <source>
        <dbReference type="EMBL" id="EJZ10730.1"/>
    </source>
</evidence>
<dbReference type="Gene3D" id="2.30.110.10">
    <property type="entry name" value="Electron Transport, Fmn-binding Protein, Chain A"/>
    <property type="match status" value="1"/>
</dbReference>
<dbReference type="InterPro" id="IPR012349">
    <property type="entry name" value="Split_barrel_FMN-bd"/>
</dbReference>
<dbReference type="EMBL" id="ALQA01000013">
    <property type="protein sequence ID" value="EJZ10730.1"/>
    <property type="molecule type" value="Genomic_DNA"/>
</dbReference>
<sequence length="211" mass="22683">MYRPPKFALSEADALAALGPGGFAHLVTHSGGAMLVTPLPLLYDDTRHCLVGHVARANPHWRAEGPSVAIFSGPQAYVSPSFYPTKRETGKVVPTWNYEVVAVHGRLLAHDDPAWVLDLVARLTDEHERGRPEPWQVSDAPESYLAGQLKAIVGVELQITSVEGKAKMSQNQPERNRDGVVSGLRASGSAADQSVAARVEHPGNTNVNARG</sequence>
<evidence type="ECO:0000313" key="3">
    <source>
        <dbReference type="Proteomes" id="UP000006072"/>
    </source>
</evidence>
<dbReference type="PANTHER" id="PTHR35802:SF1">
    <property type="entry name" value="PROTEASE SYNTHASE AND SPORULATION PROTEIN PAI 2"/>
    <property type="match status" value="1"/>
</dbReference>